<dbReference type="GeneID" id="54565014"/>
<dbReference type="RefSeq" id="XP_033671852.1">
    <property type="nucleotide sequence ID" value="XM_033811742.1"/>
</dbReference>
<dbReference type="EMBL" id="ML993584">
    <property type="protein sequence ID" value="KAF2170963.1"/>
    <property type="molecule type" value="Genomic_DNA"/>
</dbReference>
<dbReference type="Proteomes" id="UP000799537">
    <property type="component" value="Unassembled WGS sequence"/>
</dbReference>
<dbReference type="SMART" id="SM00384">
    <property type="entry name" value="AT_hook"/>
    <property type="match status" value="3"/>
</dbReference>
<dbReference type="InterPro" id="IPR017956">
    <property type="entry name" value="AT_hook_DNA-bd_motif"/>
</dbReference>
<evidence type="ECO:0000313" key="3">
    <source>
        <dbReference type="Proteomes" id="UP000799537"/>
    </source>
</evidence>
<protein>
    <submittedName>
        <fullName evidence="2">Uncharacterized protein</fullName>
    </submittedName>
</protein>
<sequence>MSIQFSDNKVSNDAAKAIARKRLRQLGVAVANSQRRHHMALLQYKVFRAAMAKAEQSENYEDLLKYLSMTDPARGAKAAAWMMSKLRKSTVEGDSSQSEQDSHVNDAYVELNTPSEAVALNEIITPKDAIVAIETPKPKKRGRPSKADLALRLEQQVVAKTASPAISGVYNMTTPPRKRGRPSKVHKIGGSQSQSPTKRRGRPWKAILLQRSQRSQSEDIAGLGLCDAIARE</sequence>
<gene>
    <name evidence="2" type="ORF">M409DRAFT_51202</name>
</gene>
<evidence type="ECO:0000313" key="2">
    <source>
        <dbReference type="EMBL" id="KAF2170963.1"/>
    </source>
</evidence>
<proteinExistence type="predicted"/>
<feature type="region of interest" description="Disordered" evidence="1">
    <location>
        <begin position="168"/>
        <end position="203"/>
    </location>
</feature>
<accession>A0A6A6CW80</accession>
<dbReference type="GO" id="GO:0003677">
    <property type="term" value="F:DNA binding"/>
    <property type="evidence" value="ECO:0007669"/>
    <property type="project" value="InterPro"/>
</dbReference>
<dbReference type="AlphaFoldDB" id="A0A6A6CW80"/>
<feature type="compositionally biased region" description="Basic residues" evidence="1">
    <location>
        <begin position="176"/>
        <end position="187"/>
    </location>
</feature>
<evidence type="ECO:0000256" key="1">
    <source>
        <dbReference type="SAM" id="MobiDB-lite"/>
    </source>
</evidence>
<dbReference type="PRINTS" id="PR00929">
    <property type="entry name" value="ATHOOK"/>
</dbReference>
<organism evidence="2 3">
    <name type="scientific">Zasmidium cellare ATCC 36951</name>
    <dbReference type="NCBI Taxonomy" id="1080233"/>
    <lineage>
        <taxon>Eukaryota</taxon>
        <taxon>Fungi</taxon>
        <taxon>Dikarya</taxon>
        <taxon>Ascomycota</taxon>
        <taxon>Pezizomycotina</taxon>
        <taxon>Dothideomycetes</taxon>
        <taxon>Dothideomycetidae</taxon>
        <taxon>Mycosphaerellales</taxon>
        <taxon>Mycosphaerellaceae</taxon>
        <taxon>Zasmidium</taxon>
    </lineage>
</organism>
<reference evidence="2" key="1">
    <citation type="journal article" date="2020" name="Stud. Mycol.">
        <title>101 Dothideomycetes genomes: a test case for predicting lifestyles and emergence of pathogens.</title>
        <authorList>
            <person name="Haridas S."/>
            <person name="Albert R."/>
            <person name="Binder M."/>
            <person name="Bloem J."/>
            <person name="Labutti K."/>
            <person name="Salamov A."/>
            <person name="Andreopoulos B."/>
            <person name="Baker S."/>
            <person name="Barry K."/>
            <person name="Bills G."/>
            <person name="Bluhm B."/>
            <person name="Cannon C."/>
            <person name="Castanera R."/>
            <person name="Culley D."/>
            <person name="Daum C."/>
            <person name="Ezra D."/>
            <person name="Gonzalez J."/>
            <person name="Henrissat B."/>
            <person name="Kuo A."/>
            <person name="Liang C."/>
            <person name="Lipzen A."/>
            <person name="Lutzoni F."/>
            <person name="Magnuson J."/>
            <person name="Mondo S."/>
            <person name="Nolan M."/>
            <person name="Ohm R."/>
            <person name="Pangilinan J."/>
            <person name="Park H.-J."/>
            <person name="Ramirez L."/>
            <person name="Alfaro M."/>
            <person name="Sun H."/>
            <person name="Tritt A."/>
            <person name="Yoshinaga Y."/>
            <person name="Zwiers L.-H."/>
            <person name="Turgeon B."/>
            <person name="Goodwin S."/>
            <person name="Spatafora J."/>
            <person name="Crous P."/>
            <person name="Grigoriev I."/>
        </authorList>
    </citation>
    <scope>NUCLEOTIDE SEQUENCE</scope>
    <source>
        <strain evidence="2">ATCC 36951</strain>
    </source>
</reference>
<keyword evidence="3" id="KW-1185">Reference proteome</keyword>
<dbReference type="Pfam" id="PF02178">
    <property type="entry name" value="AT_hook"/>
    <property type="match status" value="3"/>
</dbReference>
<name>A0A6A6CW80_ZASCE</name>